<evidence type="ECO:0000313" key="3">
    <source>
        <dbReference type="EMBL" id="VDM65947.1"/>
    </source>
</evidence>
<sequence length="162" mass="18837">MKIRPSTIYRNLFYAIGSFLVFYTAYQIFAYSDGSHVDVHRRQKHLYLTVSKDRIEHRFEKLAPKRVLMWTTIFGAEKPIDFSDCKGFSDRCIVTYNKSLITAADAVVFHAQDIPNAPLPEARLRRPQQRYVFLSMETPGNSGRHAVPRAYYFIQKNATHTD</sequence>
<organism evidence="3 4">
    <name type="scientific">Strongylus vulgaris</name>
    <name type="common">Blood worm</name>
    <dbReference type="NCBI Taxonomy" id="40348"/>
    <lineage>
        <taxon>Eukaryota</taxon>
        <taxon>Metazoa</taxon>
        <taxon>Ecdysozoa</taxon>
        <taxon>Nematoda</taxon>
        <taxon>Chromadorea</taxon>
        <taxon>Rhabditida</taxon>
        <taxon>Rhabditina</taxon>
        <taxon>Rhabditomorpha</taxon>
        <taxon>Strongyloidea</taxon>
        <taxon>Strongylidae</taxon>
        <taxon>Strongylus</taxon>
    </lineage>
</organism>
<dbReference type="EMBL" id="UYYB01001729">
    <property type="protein sequence ID" value="VDM65947.1"/>
    <property type="molecule type" value="Genomic_DNA"/>
</dbReference>
<accession>A0A3P7INF6</accession>
<dbReference type="OrthoDB" id="427096at2759"/>
<protein>
    <recommendedName>
        <fullName evidence="2">Fucosyltransferase N-terminal domain-containing protein</fullName>
    </recommendedName>
</protein>
<keyword evidence="1" id="KW-0812">Transmembrane</keyword>
<dbReference type="InterPro" id="IPR031481">
    <property type="entry name" value="Glyco_tran_10_N"/>
</dbReference>
<keyword evidence="1" id="KW-1133">Transmembrane helix</keyword>
<dbReference type="AlphaFoldDB" id="A0A3P7INF6"/>
<evidence type="ECO:0000256" key="1">
    <source>
        <dbReference type="SAM" id="Phobius"/>
    </source>
</evidence>
<proteinExistence type="predicted"/>
<dbReference type="Pfam" id="PF17039">
    <property type="entry name" value="Glyco_tran_10_N"/>
    <property type="match status" value="1"/>
</dbReference>
<feature type="domain" description="Fucosyltransferase N-terminal" evidence="2">
    <location>
        <begin position="64"/>
        <end position="144"/>
    </location>
</feature>
<gene>
    <name evidence="3" type="ORF">SVUK_LOCUS945</name>
</gene>
<feature type="transmembrane region" description="Helical" evidence="1">
    <location>
        <begin position="12"/>
        <end position="32"/>
    </location>
</feature>
<reference evidence="3 4" key="1">
    <citation type="submission" date="2018-11" db="EMBL/GenBank/DDBJ databases">
        <authorList>
            <consortium name="Pathogen Informatics"/>
        </authorList>
    </citation>
    <scope>NUCLEOTIDE SEQUENCE [LARGE SCALE GENOMIC DNA]</scope>
</reference>
<keyword evidence="1" id="KW-0472">Membrane</keyword>
<keyword evidence="4" id="KW-1185">Reference proteome</keyword>
<evidence type="ECO:0000313" key="4">
    <source>
        <dbReference type="Proteomes" id="UP000270094"/>
    </source>
</evidence>
<dbReference type="SUPFAM" id="SSF53756">
    <property type="entry name" value="UDP-Glycosyltransferase/glycogen phosphorylase"/>
    <property type="match status" value="1"/>
</dbReference>
<evidence type="ECO:0000259" key="2">
    <source>
        <dbReference type="Pfam" id="PF17039"/>
    </source>
</evidence>
<dbReference type="Proteomes" id="UP000270094">
    <property type="component" value="Unassembled WGS sequence"/>
</dbReference>
<name>A0A3P7INF6_STRVU</name>